<keyword evidence="3" id="KW-1185">Reference proteome</keyword>
<dbReference type="Proteomes" id="UP001255856">
    <property type="component" value="Unassembled WGS sequence"/>
</dbReference>
<dbReference type="EMBL" id="JASFZW010000011">
    <property type="protein sequence ID" value="KAK2076197.1"/>
    <property type="molecule type" value="Genomic_DNA"/>
</dbReference>
<accession>A0AAD9IHG0</accession>
<feature type="region of interest" description="Disordered" evidence="1">
    <location>
        <begin position="394"/>
        <end position="421"/>
    </location>
</feature>
<comment type="caution">
    <text evidence="2">The sequence shown here is derived from an EMBL/GenBank/DDBJ whole genome shotgun (WGS) entry which is preliminary data.</text>
</comment>
<evidence type="ECO:0000313" key="3">
    <source>
        <dbReference type="Proteomes" id="UP001255856"/>
    </source>
</evidence>
<organism evidence="2 3">
    <name type="scientific">Prototheca wickerhamii</name>
    <dbReference type="NCBI Taxonomy" id="3111"/>
    <lineage>
        <taxon>Eukaryota</taxon>
        <taxon>Viridiplantae</taxon>
        <taxon>Chlorophyta</taxon>
        <taxon>core chlorophytes</taxon>
        <taxon>Trebouxiophyceae</taxon>
        <taxon>Chlorellales</taxon>
        <taxon>Chlorellaceae</taxon>
        <taxon>Prototheca</taxon>
    </lineage>
</organism>
<name>A0AAD9IHG0_PROWI</name>
<proteinExistence type="predicted"/>
<protein>
    <submittedName>
        <fullName evidence="2">Uncharacterized protein</fullName>
    </submittedName>
</protein>
<reference evidence="2" key="1">
    <citation type="submission" date="2021-01" db="EMBL/GenBank/DDBJ databases">
        <authorList>
            <person name="Eckstrom K.M.E."/>
        </authorList>
    </citation>
    <scope>NUCLEOTIDE SEQUENCE</scope>
    <source>
        <strain evidence="2">UVCC 0001</strain>
    </source>
</reference>
<sequence>MVERECPRTAWHVSRFYAIYQAQEAGTLPAKYADVPFSPSILLSKIPTADGALQAALHMLQAGWVGGLTVVLDHPDPARADEPASWLEAVGTLFSFFLEPGTPSVARVLLPQVSRSALQSSGSSAWQLLALAVSPQATRGDQLPGFVFYDDLAAVPPTAWLGFEQVVTLQSTLRHGGNLHDRRPPPGFASPADATLFREACLGLPGVAGTNGSGPPALLVLLPAEGLPLRDPIALLRALGPVAAARGMVARPYSFSEGTPLASLLSALRGAAAAVGREGAATALAALGLPPPRAAVRGAGRRARAAAGPCRAARARARRASRRSAATCTWRAGARRQRRWPGRTKRDARYARWAPDECVSAGCVEAHARAALAPDVELLAARVAEALDAAAAKGEGPCLQDQPAEPPPAPPGTTGLWWDTA</sequence>
<dbReference type="AlphaFoldDB" id="A0AAD9IHG0"/>
<gene>
    <name evidence="2" type="ORF">QBZ16_001129</name>
</gene>
<evidence type="ECO:0000256" key="1">
    <source>
        <dbReference type="SAM" id="MobiDB-lite"/>
    </source>
</evidence>
<evidence type="ECO:0000313" key="2">
    <source>
        <dbReference type="EMBL" id="KAK2076197.1"/>
    </source>
</evidence>